<evidence type="ECO:0000259" key="1">
    <source>
        <dbReference type="Pfam" id="PF07727"/>
    </source>
</evidence>
<evidence type="ECO:0000313" key="3">
    <source>
        <dbReference type="Proteomes" id="UP001341281"/>
    </source>
</evidence>
<dbReference type="InterPro" id="IPR013103">
    <property type="entry name" value="RVT_2"/>
</dbReference>
<proteinExistence type="predicted"/>
<feature type="domain" description="Reverse transcriptase Ty1/copia-type" evidence="1">
    <location>
        <begin position="11"/>
        <end position="253"/>
    </location>
</feature>
<dbReference type="InterPro" id="IPR043502">
    <property type="entry name" value="DNA/RNA_pol_sf"/>
</dbReference>
<protein>
    <recommendedName>
        <fullName evidence="1">Reverse transcriptase Ty1/copia-type domain-containing protein</fullName>
    </recommendedName>
</protein>
<keyword evidence="3" id="KW-1185">Reference proteome</keyword>
<evidence type="ECO:0000313" key="2">
    <source>
        <dbReference type="EMBL" id="WVZ48982.1"/>
    </source>
</evidence>
<reference evidence="2 3" key="1">
    <citation type="submission" date="2024-02" db="EMBL/GenBank/DDBJ databases">
        <title>High-quality chromosome-scale genome assembly of Pensacola bahiagrass (Paspalum notatum Flugge var. saurae).</title>
        <authorList>
            <person name="Vega J.M."/>
            <person name="Podio M."/>
            <person name="Orjuela J."/>
            <person name="Siena L.A."/>
            <person name="Pessino S.C."/>
            <person name="Combes M.C."/>
            <person name="Mariac C."/>
            <person name="Albertini E."/>
            <person name="Pupilli F."/>
            <person name="Ortiz J.P.A."/>
            <person name="Leblanc O."/>
        </authorList>
    </citation>
    <scope>NUCLEOTIDE SEQUENCE [LARGE SCALE GENOMIC DNA]</scope>
    <source>
        <strain evidence="2">R1</strain>
        <tissue evidence="2">Leaf</tissue>
    </source>
</reference>
<organism evidence="2 3">
    <name type="scientific">Paspalum notatum var. saurae</name>
    <dbReference type="NCBI Taxonomy" id="547442"/>
    <lineage>
        <taxon>Eukaryota</taxon>
        <taxon>Viridiplantae</taxon>
        <taxon>Streptophyta</taxon>
        <taxon>Embryophyta</taxon>
        <taxon>Tracheophyta</taxon>
        <taxon>Spermatophyta</taxon>
        <taxon>Magnoliopsida</taxon>
        <taxon>Liliopsida</taxon>
        <taxon>Poales</taxon>
        <taxon>Poaceae</taxon>
        <taxon>PACMAD clade</taxon>
        <taxon>Panicoideae</taxon>
        <taxon>Andropogonodae</taxon>
        <taxon>Paspaleae</taxon>
        <taxon>Paspalinae</taxon>
        <taxon>Paspalum</taxon>
    </lineage>
</organism>
<dbReference type="EMBL" id="CP144745">
    <property type="protein sequence ID" value="WVZ48982.1"/>
    <property type="molecule type" value="Genomic_DNA"/>
</dbReference>
<dbReference type="CDD" id="cd09272">
    <property type="entry name" value="RNase_HI_RT_Ty1"/>
    <property type="match status" value="1"/>
</dbReference>
<gene>
    <name evidence="2" type="ORF">U9M48_000367</name>
</gene>
<dbReference type="Proteomes" id="UP001341281">
    <property type="component" value="Chromosome 01"/>
</dbReference>
<dbReference type="SUPFAM" id="SSF56672">
    <property type="entry name" value="DNA/RNA polymerases"/>
    <property type="match status" value="1"/>
</dbReference>
<accession>A0AAQ3PLD0</accession>
<sequence length="431" mass="48653">MEEEYAALLANQTWDLVPRPPGCNVVTGKWIWTHKRRADGTLDRYKARWVLRGFTQWPSVDYDETFSPVVKPVMMRTVLSLALSRSWPVHQLDVKNAFLHGTLTEIVYCSQSAGFVDASRPEMVCRLNKSLYGRKQVPRAWYSRFATFLVTLGFTEAKSETSLFVYHRGDETAYLLLYVDDIVLTATSQQLLQRIITSLQQEFAMKDLGVLHHFLGVTIEPHPSGLLLHQRQYTLDILERAGMTDCNPCSTPVDTQAKLSEDVGTPVADPTAYRSLAGALHYLTFTRPDITYAVQQVCLHMHDPWEPYLTALKRLLRYLRGTVDHSLLLHRSASSELVAYTDANWAGCPDTCQSNSGYDVFLGGNLVSWSSKRQRVVSRSSAEAEYRAVANGVVEAAWLRQLLAELHNPLAKITLVYYDNVSAVYLSTNPV</sequence>
<dbReference type="Pfam" id="PF07727">
    <property type="entry name" value="RVT_2"/>
    <property type="match status" value="1"/>
</dbReference>
<dbReference type="PANTHER" id="PTHR11439:SF524">
    <property type="entry name" value="RNA-DIRECTED DNA POLYMERASE, PROTEIN KINASE RLK-PELLE-DLSV FAMILY"/>
    <property type="match status" value="1"/>
</dbReference>
<dbReference type="PANTHER" id="PTHR11439">
    <property type="entry name" value="GAG-POL-RELATED RETROTRANSPOSON"/>
    <property type="match status" value="1"/>
</dbReference>
<dbReference type="AlphaFoldDB" id="A0AAQ3PLD0"/>
<name>A0AAQ3PLD0_PASNO</name>